<accession>A0A2N2E1D3</accession>
<dbReference type="Pfam" id="PF08327">
    <property type="entry name" value="AHSA1"/>
    <property type="match status" value="1"/>
</dbReference>
<dbReference type="AlphaFoldDB" id="A0A2N2E1D3"/>
<evidence type="ECO:0000259" key="2">
    <source>
        <dbReference type="Pfam" id="PF08327"/>
    </source>
</evidence>
<evidence type="ECO:0000313" key="4">
    <source>
        <dbReference type="Proteomes" id="UP000233325"/>
    </source>
</evidence>
<feature type="domain" description="Activator of Hsp90 ATPase homologue 1/2-like C-terminal" evidence="2">
    <location>
        <begin position="58"/>
        <end position="199"/>
    </location>
</feature>
<sequence>MSRIIKAGGKPVIPKIEVPSVGWVAYFADPDGNTHGIVQLEEAAESGLAELQVERIFKAPRKLVWQHWSVPELLTKWWGPKDFTSPEAKIDFREGGKYLFAMRSPEGQDFYSTGVYKEIVPLEKIVATDSFADKEGNIVPSSYYGMGGSSLDEYYITLLFEEIGQKTKMTLKHLGLPTDIINMTKHGWEESFDKLDESLKV</sequence>
<evidence type="ECO:0000256" key="1">
    <source>
        <dbReference type="ARBA" id="ARBA00006817"/>
    </source>
</evidence>
<dbReference type="InterPro" id="IPR023393">
    <property type="entry name" value="START-like_dom_sf"/>
</dbReference>
<comment type="similarity">
    <text evidence="1">Belongs to the AHA1 family.</text>
</comment>
<name>A0A2N2E1D3_9BACT</name>
<protein>
    <submittedName>
        <fullName evidence="3">ATPase</fullName>
    </submittedName>
</protein>
<dbReference type="InterPro" id="IPR013538">
    <property type="entry name" value="ASHA1/2-like_C"/>
</dbReference>
<gene>
    <name evidence="3" type="ORF">CVU83_01655</name>
</gene>
<dbReference type="Proteomes" id="UP000233325">
    <property type="component" value="Unassembled WGS sequence"/>
</dbReference>
<proteinExistence type="inferred from homology"/>
<comment type="caution">
    <text evidence="3">The sequence shown here is derived from an EMBL/GenBank/DDBJ whole genome shotgun (WGS) entry which is preliminary data.</text>
</comment>
<dbReference type="InterPro" id="IPR029068">
    <property type="entry name" value="Glyas_Bleomycin-R_OHBP_Dase"/>
</dbReference>
<dbReference type="Gene3D" id="3.10.180.10">
    <property type="entry name" value="2,3-Dihydroxybiphenyl 1,2-Dioxygenase, domain 1"/>
    <property type="match status" value="1"/>
</dbReference>
<dbReference type="SUPFAM" id="SSF55961">
    <property type="entry name" value="Bet v1-like"/>
    <property type="match status" value="1"/>
</dbReference>
<dbReference type="Gene3D" id="3.30.530.20">
    <property type="match status" value="1"/>
</dbReference>
<dbReference type="EMBL" id="PHAH01000017">
    <property type="protein sequence ID" value="PKM88472.1"/>
    <property type="molecule type" value="Genomic_DNA"/>
</dbReference>
<organism evidence="3 4">
    <name type="scientific">Candidatus Falkowbacteria bacterium HGW-Falkowbacteria-2</name>
    <dbReference type="NCBI Taxonomy" id="2013769"/>
    <lineage>
        <taxon>Bacteria</taxon>
        <taxon>Candidatus Falkowiibacteriota</taxon>
    </lineage>
</organism>
<evidence type="ECO:0000313" key="3">
    <source>
        <dbReference type="EMBL" id="PKM88472.1"/>
    </source>
</evidence>
<reference evidence="3 4" key="1">
    <citation type="journal article" date="2017" name="ISME J.">
        <title>Potential for microbial H2 and metal transformations associated with novel bacteria and archaea in deep terrestrial subsurface sediments.</title>
        <authorList>
            <person name="Hernsdorf A.W."/>
            <person name="Amano Y."/>
            <person name="Miyakawa K."/>
            <person name="Ise K."/>
            <person name="Suzuki Y."/>
            <person name="Anantharaman K."/>
            <person name="Probst A."/>
            <person name="Burstein D."/>
            <person name="Thomas B.C."/>
            <person name="Banfield J.F."/>
        </authorList>
    </citation>
    <scope>NUCLEOTIDE SEQUENCE [LARGE SCALE GENOMIC DNA]</scope>
    <source>
        <strain evidence="3">HGW-Falkowbacteria-2</strain>
    </source>
</reference>
<dbReference type="SUPFAM" id="SSF54593">
    <property type="entry name" value="Glyoxalase/Bleomycin resistance protein/Dihydroxybiphenyl dioxygenase"/>
    <property type="match status" value="1"/>
</dbReference>